<evidence type="ECO:0000256" key="1">
    <source>
        <dbReference type="SAM" id="MobiDB-lite"/>
    </source>
</evidence>
<feature type="compositionally biased region" description="Acidic residues" evidence="1">
    <location>
        <begin position="26"/>
        <end position="48"/>
    </location>
</feature>
<proteinExistence type="predicted"/>
<dbReference type="SUPFAM" id="SSF159774">
    <property type="entry name" value="YerB-like"/>
    <property type="match status" value="1"/>
</dbReference>
<evidence type="ECO:0000259" key="3">
    <source>
        <dbReference type="Pfam" id="PF11258"/>
    </source>
</evidence>
<dbReference type="Gene3D" id="3.50.90.10">
    <property type="entry name" value="YerB-like"/>
    <property type="match status" value="1"/>
</dbReference>
<dbReference type="InterPro" id="IPR023158">
    <property type="entry name" value="YerB-like_sf"/>
</dbReference>
<keyword evidence="6" id="KW-1185">Reference proteome</keyword>
<feature type="chain" id="PRO_5045801567" evidence="2">
    <location>
        <begin position="20"/>
        <end position="355"/>
    </location>
</feature>
<protein>
    <submittedName>
        <fullName evidence="5">DUF3048 domain-containing protein</fullName>
    </submittedName>
</protein>
<gene>
    <name evidence="5" type="ORF">QQS35_16475</name>
</gene>
<name>A0ABT7LBT3_9BACI</name>
<dbReference type="Pfam" id="PF11258">
    <property type="entry name" value="DUF3048"/>
    <property type="match status" value="1"/>
</dbReference>
<dbReference type="InterPro" id="IPR035328">
    <property type="entry name" value="DUF3048_C"/>
</dbReference>
<evidence type="ECO:0000313" key="6">
    <source>
        <dbReference type="Proteomes" id="UP001235343"/>
    </source>
</evidence>
<comment type="caution">
    <text evidence="5">The sequence shown here is derived from an EMBL/GenBank/DDBJ whole genome shotgun (WGS) entry which is preliminary data.</text>
</comment>
<evidence type="ECO:0000259" key="4">
    <source>
        <dbReference type="Pfam" id="PF17479"/>
    </source>
</evidence>
<feature type="domain" description="DUF3048" evidence="3">
    <location>
        <begin position="57"/>
        <end position="199"/>
    </location>
</feature>
<evidence type="ECO:0000313" key="5">
    <source>
        <dbReference type="EMBL" id="MDL4842035.1"/>
    </source>
</evidence>
<accession>A0ABT7LBT3</accession>
<dbReference type="Proteomes" id="UP001235343">
    <property type="component" value="Unassembled WGS sequence"/>
</dbReference>
<dbReference type="PROSITE" id="PS51257">
    <property type="entry name" value="PROKAR_LIPOPROTEIN"/>
    <property type="match status" value="1"/>
</dbReference>
<dbReference type="Pfam" id="PF17479">
    <property type="entry name" value="DUF3048_C"/>
    <property type="match status" value="1"/>
</dbReference>
<organism evidence="5 6">
    <name type="scientific">Aquibacillus rhizosphaerae</name>
    <dbReference type="NCBI Taxonomy" id="3051431"/>
    <lineage>
        <taxon>Bacteria</taxon>
        <taxon>Bacillati</taxon>
        <taxon>Bacillota</taxon>
        <taxon>Bacilli</taxon>
        <taxon>Bacillales</taxon>
        <taxon>Bacillaceae</taxon>
        <taxon>Aquibacillus</taxon>
    </lineage>
</organism>
<reference evidence="5 6" key="1">
    <citation type="submission" date="2023-06" db="EMBL/GenBank/DDBJ databases">
        <title>Aquibacillus rhizosphaerae LR5S19.</title>
        <authorList>
            <person name="Sun J.-Q."/>
        </authorList>
    </citation>
    <scope>NUCLEOTIDE SEQUENCE [LARGE SCALE GENOMIC DNA]</scope>
    <source>
        <strain evidence="5 6">LR5S19</strain>
    </source>
</reference>
<feature type="region of interest" description="Disordered" evidence="1">
    <location>
        <begin position="25"/>
        <end position="48"/>
    </location>
</feature>
<evidence type="ECO:0000256" key="2">
    <source>
        <dbReference type="SAM" id="SignalP"/>
    </source>
</evidence>
<dbReference type="EMBL" id="JASTZU010000051">
    <property type="protein sequence ID" value="MDL4842035.1"/>
    <property type="molecule type" value="Genomic_DNA"/>
</dbReference>
<sequence length="355" mass="39990">MRKKQYFLLFILLFLTVVAACSQDEQVTEEEPDENQQTEVEEPVEPAEPEFENVYPLTGVPTNDDVDNRIVSVMVNNAPEARPQTGLSKADMVFEILAEGSITRLLAMFHSEQPDVVGPVRSARPYYFNLADDYGALYVHHGAATFIENMLKAGAADYMNGMYYDNDGHLFKRESFRVAPHNSYALFDGIYEVAEEKGYDTTGDYEALSFLTEDEVNSISGDQAQEVSFSYNSSNPVSYTYDSENEVYLRYNGEDQTVDLDLEDLTTETPVELDNVFILETYHEVVDDQGRREVDLQSGGDAYLLQKGKVQELEWKNVDGHIVPFQDGEVVPFVQGKTWVNVIPEDPGLDGVSIK</sequence>
<keyword evidence="2" id="KW-0732">Signal</keyword>
<feature type="signal peptide" evidence="2">
    <location>
        <begin position="1"/>
        <end position="19"/>
    </location>
</feature>
<dbReference type="InterPro" id="IPR021416">
    <property type="entry name" value="DUF3048_N"/>
</dbReference>
<feature type="domain" description="DUF3048" evidence="4">
    <location>
        <begin position="228"/>
        <end position="340"/>
    </location>
</feature>
<dbReference type="RefSeq" id="WP_285933320.1">
    <property type="nucleotide sequence ID" value="NZ_JASTZU010000051.1"/>
</dbReference>